<sequence length="141" mass="16756">MDNNFKTKLQRIIAYQDILTRNHHLSQRSCDAEFRAFLDFHNDLRRKYIDLKTRTQQLEIQVEQHHIDLSRKDKKIQSQSETTDLSDKNCTGEELEYERNNIPKVVSQTNVGGGIKRPQHMDDYRDDACVNKEQKRAKHED</sequence>
<evidence type="ECO:0000313" key="3">
    <source>
        <dbReference type="EMBL" id="CAF4062204.1"/>
    </source>
</evidence>
<proteinExistence type="predicted"/>
<evidence type="ECO:0000313" key="4">
    <source>
        <dbReference type="Proteomes" id="UP000677228"/>
    </source>
</evidence>
<feature type="non-terminal residue" evidence="2">
    <location>
        <position position="1"/>
    </location>
</feature>
<evidence type="ECO:0000313" key="2">
    <source>
        <dbReference type="EMBL" id="CAF1255092.1"/>
    </source>
</evidence>
<organism evidence="2 4">
    <name type="scientific">Didymodactylos carnosus</name>
    <dbReference type="NCBI Taxonomy" id="1234261"/>
    <lineage>
        <taxon>Eukaryota</taxon>
        <taxon>Metazoa</taxon>
        <taxon>Spiralia</taxon>
        <taxon>Gnathifera</taxon>
        <taxon>Rotifera</taxon>
        <taxon>Eurotatoria</taxon>
        <taxon>Bdelloidea</taxon>
        <taxon>Philodinida</taxon>
        <taxon>Philodinidae</taxon>
        <taxon>Didymodactylos</taxon>
    </lineage>
</organism>
<name>A0A8S2EMV3_9BILA</name>
<dbReference type="Proteomes" id="UP000682733">
    <property type="component" value="Unassembled WGS sequence"/>
</dbReference>
<protein>
    <submittedName>
        <fullName evidence="2">Uncharacterized protein</fullName>
    </submittedName>
</protein>
<feature type="compositionally biased region" description="Basic and acidic residues" evidence="1">
    <location>
        <begin position="119"/>
        <end position="141"/>
    </location>
</feature>
<gene>
    <name evidence="2" type="ORF">OVA965_LOCUS26456</name>
    <name evidence="3" type="ORF">TMI583_LOCUS27197</name>
</gene>
<feature type="region of interest" description="Disordered" evidence="1">
    <location>
        <begin position="67"/>
        <end position="141"/>
    </location>
</feature>
<accession>A0A8S2EMV3</accession>
<feature type="compositionally biased region" description="Basic and acidic residues" evidence="1">
    <location>
        <begin position="85"/>
        <end position="101"/>
    </location>
</feature>
<dbReference type="AlphaFoldDB" id="A0A8S2EMV3"/>
<evidence type="ECO:0000256" key="1">
    <source>
        <dbReference type="SAM" id="MobiDB-lite"/>
    </source>
</evidence>
<dbReference type="Proteomes" id="UP000677228">
    <property type="component" value="Unassembled WGS sequence"/>
</dbReference>
<reference evidence="2" key="1">
    <citation type="submission" date="2021-02" db="EMBL/GenBank/DDBJ databases">
        <authorList>
            <person name="Nowell W R."/>
        </authorList>
    </citation>
    <scope>NUCLEOTIDE SEQUENCE</scope>
</reference>
<dbReference type="EMBL" id="CAJNOK010016966">
    <property type="protein sequence ID" value="CAF1255092.1"/>
    <property type="molecule type" value="Genomic_DNA"/>
</dbReference>
<dbReference type="EMBL" id="CAJOBA010038521">
    <property type="protein sequence ID" value="CAF4062204.1"/>
    <property type="molecule type" value="Genomic_DNA"/>
</dbReference>
<comment type="caution">
    <text evidence="2">The sequence shown here is derived from an EMBL/GenBank/DDBJ whole genome shotgun (WGS) entry which is preliminary data.</text>
</comment>